<protein>
    <submittedName>
        <fullName evidence="1">Expansin-A20</fullName>
    </submittedName>
</protein>
<evidence type="ECO:0000313" key="1">
    <source>
        <dbReference type="EMBL" id="JAT59961.1"/>
    </source>
</evidence>
<organism evidence="1">
    <name type="scientific">Anthurium amnicola</name>
    <dbReference type="NCBI Taxonomy" id="1678845"/>
    <lineage>
        <taxon>Eukaryota</taxon>
        <taxon>Viridiplantae</taxon>
        <taxon>Streptophyta</taxon>
        <taxon>Embryophyta</taxon>
        <taxon>Tracheophyta</taxon>
        <taxon>Spermatophyta</taxon>
        <taxon>Magnoliopsida</taxon>
        <taxon>Liliopsida</taxon>
        <taxon>Araceae</taxon>
        <taxon>Pothoideae</taxon>
        <taxon>Potheae</taxon>
        <taxon>Anthurium</taxon>
    </lineage>
</organism>
<reference evidence="1" key="1">
    <citation type="submission" date="2015-07" db="EMBL/GenBank/DDBJ databases">
        <title>Transcriptome Assembly of Anthurium amnicola.</title>
        <authorList>
            <person name="Suzuki J."/>
        </authorList>
    </citation>
    <scope>NUCLEOTIDE SEQUENCE</scope>
</reference>
<dbReference type="EMBL" id="GDJX01007975">
    <property type="protein sequence ID" value="JAT59961.1"/>
    <property type="molecule type" value="Transcribed_RNA"/>
</dbReference>
<name>A0A1D1YZA1_9ARAE</name>
<sequence length="197" mass="21247">EREKRRKGRSRISMMEDDGEAIMAALATLSPRRFSHLALTLASDLRLYHHRLLLLLLSPPRFSHALSHLRCLSLPEKAALVARLLLRPLSALARACADPRGRHPAAAAGPAPSVGLRDLDAGLLLLSMCEAYDPCSPNPWASDDDWRAAVAARLRDELLSPAGLGACGGRVAAVGRQVDLVGRCRQLMAAVPEVWGA</sequence>
<feature type="non-terminal residue" evidence="1">
    <location>
        <position position="197"/>
    </location>
</feature>
<dbReference type="AlphaFoldDB" id="A0A1D1YZA1"/>
<feature type="non-terminal residue" evidence="1">
    <location>
        <position position="1"/>
    </location>
</feature>
<gene>
    <name evidence="1" type="primary">EXPA20</name>
    <name evidence="1" type="ORF">g.22841</name>
</gene>
<proteinExistence type="predicted"/>
<accession>A0A1D1YZA1</accession>